<dbReference type="Proteomes" id="UP000192602">
    <property type="component" value="Unassembled WGS sequence"/>
</dbReference>
<dbReference type="PIRSF" id="PIRSF033490">
    <property type="entry name" value="MazF"/>
    <property type="match status" value="1"/>
</dbReference>
<dbReference type="GO" id="GO:0004521">
    <property type="term" value="F:RNA endonuclease activity"/>
    <property type="evidence" value="ECO:0007669"/>
    <property type="project" value="TreeGrafter"/>
</dbReference>
<dbReference type="AlphaFoldDB" id="A0A1W1WQI8"/>
<gene>
    <name evidence="2" type="ORF">SAMN05660197_0328</name>
</gene>
<protein>
    <recommendedName>
        <fullName evidence="1">mRNA interferase</fullName>
        <ecNumber evidence="1">3.1.-.-</ecNumber>
    </recommendedName>
</protein>
<dbReference type="EMBL" id="FWWZ01000001">
    <property type="protein sequence ID" value="SMC08571.1"/>
    <property type="molecule type" value="Genomic_DNA"/>
</dbReference>
<reference evidence="3" key="1">
    <citation type="submission" date="2017-04" db="EMBL/GenBank/DDBJ databases">
        <authorList>
            <person name="Varghese N."/>
            <person name="Submissions S."/>
        </authorList>
    </citation>
    <scope>NUCLEOTIDE SEQUENCE [LARGE SCALE GENOMIC DNA]</scope>
    <source>
        <strain evidence="3">DSM 16512</strain>
    </source>
</reference>
<keyword evidence="1" id="KW-0378">Hydrolase</keyword>
<dbReference type="SUPFAM" id="SSF50118">
    <property type="entry name" value="Cell growth inhibitor/plasmid maintenance toxic component"/>
    <property type="match status" value="1"/>
</dbReference>
<dbReference type="GO" id="GO:0016075">
    <property type="term" value="P:rRNA catabolic process"/>
    <property type="evidence" value="ECO:0007669"/>
    <property type="project" value="TreeGrafter"/>
</dbReference>
<keyword evidence="1" id="KW-0540">Nuclease</keyword>
<sequence>MYKRGEIYLANLNPKRGNEVDKLRPVLIFQTDFLNEIEHPTIIILPLSTKLINNAYPLRFRIQKRDRLEQDSDILCDQIRAIDKKRIIPQPLTHLTQKELFALEYQITLILGLKDYA</sequence>
<name>A0A1W1WQI8_9BACT</name>
<evidence type="ECO:0000256" key="1">
    <source>
        <dbReference type="PIRNR" id="PIRNR033490"/>
    </source>
</evidence>
<keyword evidence="1" id="KW-0255">Endonuclease</keyword>
<dbReference type="GO" id="GO:0006402">
    <property type="term" value="P:mRNA catabolic process"/>
    <property type="evidence" value="ECO:0007669"/>
    <property type="project" value="TreeGrafter"/>
</dbReference>
<comment type="similarity">
    <text evidence="1">Belongs to the PemK/MazF family.</text>
</comment>
<keyword evidence="3" id="KW-1185">Reference proteome</keyword>
<organism evidence="2 3">
    <name type="scientific">Nitratiruptor tergarcus DSM 16512</name>
    <dbReference type="NCBI Taxonomy" id="1069081"/>
    <lineage>
        <taxon>Bacteria</taxon>
        <taxon>Pseudomonadati</taxon>
        <taxon>Campylobacterota</taxon>
        <taxon>Epsilonproteobacteria</taxon>
        <taxon>Nautiliales</taxon>
        <taxon>Nitratiruptoraceae</taxon>
        <taxon>Nitratiruptor</taxon>
    </lineage>
</organism>
<accession>A0A1W1WQI8</accession>
<dbReference type="PANTHER" id="PTHR33988">
    <property type="entry name" value="ENDORIBONUCLEASE MAZF-RELATED"/>
    <property type="match status" value="1"/>
</dbReference>
<dbReference type="Pfam" id="PF02452">
    <property type="entry name" value="PemK_toxin"/>
    <property type="match status" value="1"/>
</dbReference>
<proteinExistence type="inferred from homology"/>
<evidence type="ECO:0000313" key="2">
    <source>
        <dbReference type="EMBL" id="SMC08571.1"/>
    </source>
</evidence>
<dbReference type="STRING" id="1069081.SAMN05660197_0328"/>
<dbReference type="GO" id="GO:0003677">
    <property type="term" value="F:DNA binding"/>
    <property type="evidence" value="ECO:0007669"/>
    <property type="project" value="InterPro"/>
</dbReference>
<dbReference type="InterPro" id="IPR003477">
    <property type="entry name" value="PemK-like"/>
</dbReference>
<dbReference type="InterPro" id="IPR011067">
    <property type="entry name" value="Plasmid_toxin/cell-grow_inhib"/>
</dbReference>
<evidence type="ECO:0000313" key="3">
    <source>
        <dbReference type="Proteomes" id="UP000192602"/>
    </source>
</evidence>
<dbReference type="RefSeq" id="WP_084274846.1">
    <property type="nucleotide sequence ID" value="NZ_AP026671.1"/>
</dbReference>
<dbReference type="EC" id="3.1.-.-" evidence="1"/>
<dbReference type="OrthoDB" id="9793906at2"/>
<comment type="function">
    <text evidence="1">Toxic component of a type II toxin-antitoxin (TA) system.</text>
</comment>
<dbReference type="GO" id="GO:0016787">
    <property type="term" value="F:hydrolase activity"/>
    <property type="evidence" value="ECO:0007669"/>
    <property type="project" value="UniProtKB-KW"/>
</dbReference>
<dbReference type="Gene3D" id="2.30.30.110">
    <property type="match status" value="1"/>
</dbReference>